<keyword evidence="7" id="KW-0675">Receptor</keyword>
<keyword evidence="8" id="KW-1185">Reference proteome</keyword>
<keyword evidence="5" id="KW-0732">Signal</keyword>
<dbReference type="EMBL" id="JABAIA010000003">
    <property type="protein sequence ID" value="NLR67572.1"/>
    <property type="molecule type" value="Genomic_DNA"/>
</dbReference>
<keyword evidence="2" id="KW-0472">Membrane</keyword>
<dbReference type="AlphaFoldDB" id="A0A847RX10"/>
<dbReference type="SUPFAM" id="SSF56935">
    <property type="entry name" value="Porins"/>
    <property type="match status" value="1"/>
</dbReference>
<keyword evidence="3" id="KW-0998">Cell outer membrane</keyword>
<evidence type="ECO:0000256" key="3">
    <source>
        <dbReference type="ARBA" id="ARBA00023237"/>
    </source>
</evidence>
<evidence type="ECO:0000256" key="2">
    <source>
        <dbReference type="ARBA" id="ARBA00023136"/>
    </source>
</evidence>
<dbReference type="Proteomes" id="UP000570474">
    <property type="component" value="Unassembled WGS sequence"/>
</dbReference>
<evidence type="ECO:0000256" key="4">
    <source>
        <dbReference type="SAM" id="MobiDB-lite"/>
    </source>
</evidence>
<dbReference type="GO" id="GO:0009279">
    <property type="term" value="C:cell outer membrane"/>
    <property type="evidence" value="ECO:0007669"/>
    <property type="project" value="UniProtKB-SubCell"/>
</dbReference>
<comment type="caution">
    <text evidence="7">The sequence shown here is derived from an EMBL/GenBank/DDBJ whole genome shotgun (WGS) entry which is preliminary data.</text>
</comment>
<dbReference type="PANTHER" id="PTHR40980:SF4">
    <property type="entry name" value="TONB-DEPENDENT RECEPTOR-LIKE BETA-BARREL DOMAIN-CONTAINING PROTEIN"/>
    <property type="match status" value="1"/>
</dbReference>
<name>A0A847RX10_9BACT</name>
<feature type="region of interest" description="Disordered" evidence="4">
    <location>
        <begin position="808"/>
        <end position="829"/>
    </location>
</feature>
<evidence type="ECO:0000256" key="5">
    <source>
        <dbReference type="SAM" id="SignalP"/>
    </source>
</evidence>
<dbReference type="Pfam" id="PF13620">
    <property type="entry name" value="CarboxypepD_reg"/>
    <property type="match status" value="1"/>
</dbReference>
<evidence type="ECO:0000313" key="8">
    <source>
        <dbReference type="Proteomes" id="UP000570474"/>
    </source>
</evidence>
<dbReference type="InterPro" id="IPR036942">
    <property type="entry name" value="Beta-barrel_TonB_sf"/>
</dbReference>
<gene>
    <name evidence="7" type="ORF">HGH92_24925</name>
</gene>
<sequence>MYTTIENTIMMPRSPKRQIRQWMLPLVLLMLSVAASAQTGKITGQLRDGAQQPVVAATVLLKKASDSSLVKVTLSDTTGNWQLESIPFNRYFVTVTYIGYKEWNGPVFSLDQPQVALDNAVLQSDASNLKGVTVAAKKPFIEQQLDRTVVNVESSVMAAGGSAMEVMEKLPGVMVDKNGGISIKGKQGVKVMIDDRPAYLSGAELTAFLRNLPASQLEQIEIMSNPPAKYDAAGNGVINIKRKKIKTGGFNGNIVLTALQGKYPGTTQNLNFNYSNRHINFYGNAGYSYRKSFEDYYIVRNFRNGDDKITSIYDQHTYTKTTGQSATGKLGLDYYASTKTTIGVAVGGFHNPSSSSSTNNTLLKNGDGTMITRVDAPATTKGKWDNMEANVSLKHVFDTVGHDLVVNADYLSYNSTSEQHFDNRYYRPDSSEAAPHKLFLADLPGKINIYSLKADYTRPLSSGTRLEAGLKTSFVNTDNNAQYFDGVAAGWKKNDTLSNHFLYRENINAAYLNLRHQHDRWEFQAGLRAEQTWLKGEQKNNGQTFSRSYLQFFPTAFIAYDLDKESKVTLTYGRRIERPDYRSMNPFRFYLDQYTYNEGNPYLNPQYSHNIELGYSVWEGALTATLLYNRTTDIIQDVILQDAAKNETYQRPENLNTRKVLGANINAQIPVGDNMATVIYMDYNDYDYSGTLNNEPFRLKAGVFTGQLMQQVKLKSGWGFQFMGMWSSRSIDGTFLVQPIGSLHAGIQKDILGKQGTVRLSASDIFGWNRYNAASRYQNIDIDMRGRWQSQVLKLTFTYRFNKNDKKDVTDKHESAASDEQKRVKTEKK</sequence>
<comment type="subcellular location">
    <subcellularLocation>
        <location evidence="1">Cell outer membrane</location>
    </subcellularLocation>
</comment>
<dbReference type="PANTHER" id="PTHR40980">
    <property type="entry name" value="PLUG DOMAIN-CONTAINING PROTEIN"/>
    <property type="match status" value="1"/>
</dbReference>
<dbReference type="InterPro" id="IPR008969">
    <property type="entry name" value="CarboxyPept-like_regulatory"/>
</dbReference>
<feature type="signal peptide" evidence="5">
    <location>
        <begin position="1"/>
        <end position="37"/>
    </location>
</feature>
<reference evidence="7 8" key="1">
    <citation type="submission" date="2020-04" db="EMBL/GenBank/DDBJ databases">
        <authorList>
            <person name="Yin C."/>
        </authorList>
    </citation>
    <scope>NUCLEOTIDE SEQUENCE [LARGE SCALE GENOMIC DNA]</scope>
    <source>
        <strain evidence="7 8">Ae27</strain>
    </source>
</reference>
<evidence type="ECO:0000259" key="6">
    <source>
        <dbReference type="Pfam" id="PF14905"/>
    </source>
</evidence>
<accession>A0A847RX10</accession>
<evidence type="ECO:0000256" key="1">
    <source>
        <dbReference type="ARBA" id="ARBA00004442"/>
    </source>
</evidence>
<dbReference type="SUPFAM" id="SSF49464">
    <property type="entry name" value="Carboxypeptidase regulatory domain-like"/>
    <property type="match status" value="1"/>
</dbReference>
<dbReference type="RefSeq" id="WP_168873525.1">
    <property type="nucleotide sequence ID" value="NZ_JABAIA010000003.1"/>
</dbReference>
<protein>
    <submittedName>
        <fullName evidence="7">TonB-dependent receptor</fullName>
    </submittedName>
</protein>
<proteinExistence type="predicted"/>
<feature type="chain" id="PRO_5032470970" evidence="5">
    <location>
        <begin position="38"/>
        <end position="829"/>
    </location>
</feature>
<dbReference type="InterPro" id="IPR037066">
    <property type="entry name" value="Plug_dom_sf"/>
</dbReference>
<organism evidence="7 8">
    <name type="scientific">Chitinophaga varians</name>
    <dbReference type="NCBI Taxonomy" id="2202339"/>
    <lineage>
        <taxon>Bacteria</taxon>
        <taxon>Pseudomonadati</taxon>
        <taxon>Bacteroidota</taxon>
        <taxon>Chitinophagia</taxon>
        <taxon>Chitinophagales</taxon>
        <taxon>Chitinophagaceae</taxon>
        <taxon>Chitinophaga</taxon>
    </lineage>
</organism>
<dbReference type="Pfam" id="PF14905">
    <property type="entry name" value="OMP_b-brl_3"/>
    <property type="match status" value="1"/>
</dbReference>
<evidence type="ECO:0000313" key="7">
    <source>
        <dbReference type="EMBL" id="NLR67572.1"/>
    </source>
</evidence>
<dbReference type="Gene3D" id="2.40.170.20">
    <property type="entry name" value="TonB-dependent receptor, beta-barrel domain"/>
    <property type="match status" value="1"/>
</dbReference>
<feature type="domain" description="Outer membrane protein beta-barrel" evidence="6">
    <location>
        <begin position="395"/>
        <end position="799"/>
    </location>
</feature>
<dbReference type="InterPro" id="IPR041700">
    <property type="entry name" value="OMP_b-brl_3"/>
</dbReference>
<dbReference type="Gene3D" id="2.170.130.10">
    <property type="entry name" value="TonB-dependent receptor, plug domain"/>
    <property type="match status" value="1"/>
</dbReference>